<dbReference type="EMBL" id="JARZHI010000029">
    <property type="protein sequence ID" value="MDI1433379.1"/>
    <property type="molecule type" value="Genomic_DNA"/>
</dbReference>
<feature type="compositionally biased region" description="Basic and acidic residues" evidence="5">
    <location>
        <begin position="581"/>
        <end position="596"/>
    </location>
</feature>
<feature type="region of interest" description="Disordered" evidence="5">
    <location>
        <begin position="561"/>
        <end position="607"/>
    </location>
</feature>
<comment type="cofactor">
    <cofactor evidence="1">
        <name>adenosylcob(III)alamin</name>
        <dbReference type="ChEBI" id="CHEBI:18408"/>
    </cofactor>
</comment>
<evidence type="ECO:0000259" key="6">
    <source>
        <dbReference type="PROSITE" id="PS51332"/>
    </source>
</evidence>
<keyword evidence="8" id="KW-1185">Reference proteome</keyword>
<evidence type="ECO:0000256" key="5">
    <source>
        <dbReference type="SAM" id="MobiDB-lite"/>
    </source>
</evidence>
<keyword evidence="3" id="KW-0413">Isomerase</keyword>
<dbReference type="SUPFAM" id="SSF52242">
    <property type="entry name" value="Cobalamin (vitamin B12)-binding domain"/>
    <property type="match status" value="1"/>
</dbReference>
<dbReference type="InterPro" id="IPR006158">
    <property type="entry name" value="Cobalamin-bd"/>
</dbReference>
<dbReference type="PROSITE" id="PS51332">
    <property type="entry name" value="B12_BINDING"/>
    <property type="match status" value="1"/>
</dbReference>
<reference evidence="7 8" key="1">
    <citation type="submission" date="2023-04" db="EMBL/GenBank/DDBJ databases">
        <title>The genome sequence of Polyangium sorediatum DSM14670.</title>
        <authorList>
            <person name="Zhang X."/>
        </authorList>
    </citation>
    <scope>NUCLEOTIDE SEQUENCE [LARGE SCALE GENOMIC DNA]</scope>
    <source>
        <strain evidence="7 8">DSM 14670</strain>
    </source>
</reference>
<dbReference type="Proteomes" id="UP001160301">
    <property type="component" value="Unassembled WGS sequence"/>
</dbReference>
<comment type="caution">
    <text evidence="7">The sequence shown here is derived from an EMBL/GenBank/DDBJ whole genome shotgun (WGS) entry which is preliminary data.</text>
</comment>
<dbReference type="InterPro" id="IPR016176">
    <property type="entry name" value="Cbl-dep_enz_cat"/>
</dbReference>
<dbReference type="InterPro" id="IPR036724">
    <property type="entry name" value="Cobalamin-bd_sf"/>
</dbReference>
<evidence type="ECO:0000256" key="1">
    <source>
        <dbReference type="ARBA" id="ARBA00001922"/>
    </source>
</evidence>
<dbReference type="SUPFAM" id="SSF51703">
    <property type="entry name" value="Cobalamin (vitamin B12)-dependent enzymes"/>
    <property type="match status" value="1"/>
</dbReference>
<keyword evidence="2" id="KW-0846">Cobalamin</keyword>
<keyword evidence="4" id="KW-0170">Cobalt</keyword>
<feature type="domain" description="B12-binding" evidence="6">
    <location>
        <begin position="425"/>
        <end position="563"/>
    </location>
</feature>
<accession>A0ABT6NYG0</accession>
<dbReference type="Pfam" id="PF06368">
    <property type="entry name" value="Met_asp_mut_E"/>
    <property type="match status" value="1"/>
</dbReference>
<dbReference type="Gene3D" id="3.40.50.280">
    <property type="entry name" value="Cobalamin-binding domain"/>
    <property type="match status" value="1"/>
</dbReference>
<dbReference type="InterPro" id="IPR006396">
    <property type="entry name" value="Glu_mut_E"/>
</dbReference>
<organism evidence="7 8">
    <name type="scientific">Polyangium sorediatum</name>
    <dbReference type="NCBI Taxonomy" id="889274"/>
    <lineage>
        <taxon>Bacteria</taxon>
        <taxon>Pseudomonadati</taxon>
        <taxon>Myxococcota</taxon>
        <taxon>Polyangia</taxon>
        <taxon>Polyangiales</taxon>
        <taxon>Polyangiaceae</taxon>
        <taxon>Polyangium</taxon>
    </lineage>
</organism>
<name>A0ABT6NYG0_9BACT</name>
<dbReference type="Pfam" id="PF02310">
    <property type="entry name" value="B12-binding"/>
    <property type="match status" value="1"/>
</dbReference>
<evidence type="ECO:0000256" key="2">
    <source>
        <dbReference type="ARBA" id="ARBA00022628"/>
    </source>
</evidence>
<evidence type="ECO:0000256" key="3">
    <source>
        <dbReference type="ARBA" id="ARBA00023235"/>
    </source>
</evidence>
<gene>
    <name evidence="7" type="ORF">QHF89_28035</name>
</gene>
<evidence type="ECO:0000313" key="8">
    <source>
        <dbReference type="Proteomes" id="UP001160301"/>
    </source>
</evidence>
<proteinExistence type="predicted"/>
<dbReference type="Gene3D" id="3.20.20.240">
    <property type="entry name" value="Methylmalonyl-CoA mutase"/>
    <property type="match status" value="1"/>
</dbReference>
<sequence length="607" mass="65825">MDLLVASCRGTPIVQPRMGFSDIAVMRGGLLDVKSLPFPTMGTITLDSFTRTGHLGKAAEAVRKRQPLNGFPLLAYPAAVVRDMLAGIHGPGFPVQVRHGTPLPLPIFRALREIGIGATEGGPVSYCLPYGQVPLEKSLASWAASCELFAEMGDLDHPAHLESFGGCMMGQLGAPSLLVAISLLEALFFEQHGVRSVSLSYAQGTNLAQDAGAIAALRRLAGKHLRHRFHVVLYMYMGLFPRSFEGARHLIDSCAMLARRTGCERLIVKTASEAHRIPTIEENLLALRWASESARLEIEPATGPADEHEEITLEEASSIVDRVLDLHADVGVAIREAFRRGLLDVPYCLHPDNRGLARTMFAPDGVVRWADVGELPVRAPKRGAASARGPSSAGLIDALSFYRRTLDPGEREVVEAPDSPEPVARGRAVLTTIPSDSHSWNLIFLELFLREHGYEVTNLGMCVPVEVTLEVCRREEPELVVVSTVNGHGYLEGAEIARAVRGEGVLAGVRLVLGGLIHSDPEIAEQQTARLCEAGFDHVYHGDAGVAAFREMLAGERSRTSGRAGRLRIAMPPDDIALEDAQEHEASSRHEADVPRVRRVVPPPRIS</sequence>
<evidence type="ECO:0000256" key="4">
    <source>
        <dbReference type="ARBA" id="ARBA00023285"/>
    </source>
</evidence>
<protein>
    <submittedName>
        <fullName evidence="7">Cobalamin-dependent protein</fullName>
    </submittedName>
</protein>
<evidence type="ECO:0000313" key="7">
    <source>
        <dbReference type="EMBL" id="MDI1433379.1"/>
    </source>
</evidence>